<dbReference type="Proteomes" id="UP000011783">
    <property type="component" value="Unassembled WGS sequence"/>
</dbReference>
<gene>
    <name evidence="1" type="ORF">LEP1GSC123_1560</name>
</gene>
<organism evidence="1 2">
    <name type="scientific">Leptospira borgpetersenii str. 200701203</name>
    <dbReference type="NCBI Taxonomy" id="1193007"/>
    <lineage>
        <taxon>Bacteria</taxon>
        <taxon>Pseudomonadati</taxon>
        <taxon>Spirochaetota</taxon>
        <taxon>Spirochaetia</taxon>
        <taxon>Leptospirales</taxon>
        <taxon>Leptospiraceae</taxon>
        <taxon>Leptospira</taxon>
    </lineage>
</organism>
<accession>M3G9L1</accession>
<comment type="caution">
    <text evidence="1">The sequence shown here is derived from an EMBL/GenBank/DDBJ whole genome shotgun (WGS) entry which is preliminary data.</text>
</comment>
<evidence type="ECO:0000313" key="1">
    <source>
        <dbReference type="EMBL" id="EMF97576.1"/>
    </source>
</evidence>
<evidence type="ECO:0000313" key="2">
    <source>
        <dbReference type="Proteomes" id="UP000011783"/>
    </source>
</evidence>
<proteinExistence type="predicted"/>
<dbReference type="Gene3D" id="3.40.50.12230">
    <property type="match status" value="1"/>
</dbReference>
<dbReference type="SUPFAM" id="SSF53328">
    <property type="entry name" value="Formyltransferase"/>
    <property type="match status" value="1"/>
</dbReference>
<dbReference type="GO" id="GO:0016740">
    <property type="term" value="F:transferase activity"/>
    <property type="evidence" value="ECO:0007669"/>
    <property type="project" value="UniProtKB-KW"/>
</dbReference>
<dbReference type="BioCyc" id="LBOR1193007:G11KN-3157-MONOMER"/>
<sequence length="48" mass="5367">MKIGYFGTPEHSAKLLKALIDSTLAEVLFVVTNPDRPKGRNKKTEPVR</sequence>
<reference evidence="1 2" key="1">
    <citation type="submission" date="2013-01" db="EMBL/GenBank/DDBJ databases">
        <authorList>
            <person name="Harkins D.M."/>
            <person name="Durkin A.S."/>
            <person name="Brinkac L.M."/>
            <person name="Haft D.H."/>
            <person name="Selengut J.D."/>
            <person name="Sanka R."/>
            <person name="DePew J."/>
            <person name="Purushe J."/>
            <person name="Picardeau M."/>
            <person name="Werts C."/>
            <person name="Goarant C."/>
            <person name="Vinetz J.M."/>
            <person name="Sutton G.G."/>
            <person name="Nierman W.C."/>
            <person name="Fouts D.E."/>
        </authorList>
    </citation>
    <scope>NUCLEOTIDE SEQUENCE [LARGE SCALE GENOMIC DNA]</scope>
    <source>
        <strain evidence="1 2">200701203</strain>
    </source>
</reference>
<dbReference type="InterPro" id="IPR036477">
    <property type="entry name" value="Formyl_transf_N_sf"/>
</dbReference>
<name>M3G9L1_LEPBO</name>
<dbReference type="EMBL" id="AKWO02000110">
    <property type="protein sequence ID" value="EMF97576.1"/>
    <property type="molecule type" value="Genomic_DNA"/>
</dbReference>
<protein>
    <submittedName>
        <fullName evidence="1">Methionyl-tRNA formyltransferase domain protein</fullName>
    </submittedName>
</protein>
<keyword evidence="1" id="KW-0808">Transferase</keyword>
<dbReference type="AlphaFoldDB" id="M3G9L1"/>